<name>A0A540N121_MALBA</name>
<feature type="region of interest" description="Disordered" evidence="1">
    <location>
        <begin position="58"/>
        <end position="78"/>
    </location>
</feature>
<dbReference type="InterPro" id="IPR006948">
    <property type="entry name" value="Alliinase_C"/>
</dbReference>
<dbReference type="Proteomes" id="UP000315295">
    <property type="component" value="Unassembled WGS sequence"/>
</dbReference>
<dbReference type="STRING" id="106549.A0A540N121"/>
<feature type="domain" description="Alliinase C-terminal" evidence="2">
    <location>
        <begin position="21"/>
        <end position="63"/>
    </location>
</feature>
<protein>
    <recommendedName>
        <fullName evidence="2">Alliinase C-terminal domain-containing protein</fullName>
    </recommendedName>
</protein>
<dbReference type="GO" id="GO:0016846">
    <property type="term" value="F:carbon-sulfur lyase activity"/>
    <property type="evidence" value="ECO:0007669"/>
    <property type="project" value="InterPro"/>
</dbReference>
<comment type="caution">
    <text evidence="3">The sequence shown here is derived from an EMBL/GenBank/DDBJ whole genome shotgun (WGS) entry which is preliminary data.</text>
</comment>
<dbReference type="AlphaFoldDB" id="A0A540N121"/>
<feature type="compositionally biased region" description="Basic and acidic residues" evidence="1">
    <location>
        <begin position="64"/>
        <end position="78"/>
    </location>
</feature>
<sequence length="78" mass="8693">MATAGEILKRNLTESFYLSGDSPNNLDGKLNKAVLHGPNFSTIYDRVYYWPHFTAIPTSADTDGDTKKSKDDITVHCQ</sequence>
<dbReference type="Gene3D" id="3.40.640.10">
    <property type="entry name" value="Type I PLP-dependent aspartate aminotransferase-like (Major domain)"/>
    <property type="match status" value="1"/>
</dbReference>
<dbReference type="Pfam" id="PF04864">
    <property type="entry name" value="Alliinase_C"/>
    <property type="match status" value="1"/>
</dbReference>
<evidence type="ECO:0000256" key="1">
    <source>
        <dbReference type="SAM" id="MobiDB-lite"/>
    </source>
</evidence>
<dbReference type="EMBL" id="VIEB01000134">
    <property type="protein sequence ID" value="TQE04746.1"/>
    <property type="molecule type" value="Genomic_DNA"/>
</dbReference>
<evidence type="ECO:0000313" key="3">
    <source>
        <dbReference type="EMBL" id="TQE04746.1"/>
    </source>
</evidence>
<reference evidence="3 4" key="1">
    <citation type="journal article" date="2019" name="G3 (Bethesda)">
        <title>Sequencing of a Wild Apple (Malus baccata) Genome Unravels the Differences Between Cultivated and Wild Apple Species Regarding Disease Resistance and Cold Tolerance.</title>
        <authorList>
            <person name="Chen X."/>
        </authorList>
    </citation>
    <scope>NUCLEOTIDE SEQUENCE [LARGE SCALE GENOMIC DNA]</scope>
    <source>
        <strain evidence="4">cv. Shandingzi</strain>
        <tissue evidence="3">Leaves</tissue>
    </source>
</reference>
<evidence type="ECO:0000313" key="4">
    <source>
        <dbReference type="Proteomes" id="UP000315295"/>
    </source>
</evidence>
<evidence type="ECO:0000259" key="2">
    <source>
        <dbReference type="Pfam" id="PF04864"/>
    </source>
</evidence>
<keyword evidence="4" id="KW-1185">Reference proteome</keyword>
<gene>
    <name evidence="3" type="ORF">C1H46_009599</name>
</gene>
<accession>A0A540N121</accession>
<dbReference type="InterPro" id="IPR015421">
    <property type="entry name" value="PyrdxlP-dep_Trfase_major"/>
</dbReference>
<organism evidence="3 4">
    <name type="scientific">Malus baccata</name>
    <name type="common">Siberian crab apple</name>
    <name type="synonym">Pyrus baccata</name>
    <dbReference type="NCBI Taxonomy" id="106549"/>
    <lineage>
        <taxon>Eukaryota</taxon>
        <taxon>Viridiplantae</taxon>
        <taxon>Streptophyta</taxon>
        <taxon>Embryophyta</taxon>
        <taxon>Tracheophyta</taxon>
        <taxon>Spermatophyta</taxon>
        <taxon>Magnoliopsida</taxon>
        <taxon>eudicotyledons</taxon>
        <taxon>Gunneridae</taxon>
        <taxon>Pentapetalae</taxon>
        <taxon>rosids</taxon>
        <taxon>fabids</taxon>
        <taxon>Rosales</taxon>
        <taxon>Rosaceae</taxon>
        <taxon>Amygdaloideae</taxon>
        <taxon>Maleae</taxon>
        <taxon>Malus</taxon>
    </lineage>
</organism>
<proteinExistence type="predicted"/>